<proteinExistence type="predicted"/>
<dbReference type="STRING" id="856793.MICA_373"/>
<dbReference type="Proteomes" id="UP000009286">
    <property type="component" value="Chromosome"/>
</dbReference>
<organism evidence="2 3">
    <name type="scientific">Micavibrio aeruginosavorus (strain ARL-13)</name>
    <dbReference type="NCBI Taxonomy" id="856793"/>
    <lineage>
        <taxon>Bacteria</taxon>
        <taxon>Pseudomonadati</taxon>
        <taxon>Bdellovibrionota</taxon>
        <taxon>Bdellovibrionia</taxon>
        <taxon>Bdellovibrionales</taxon>
        <taxon>Pseudobdellovibrionaceae</taxon>
        <taxon>Micavibrio</taxon>
    </lineage>
</organism>
<keyword evidence="1" id="KW-0732">Signal</keyword>
<protein>
    <submittedName>
        <fullName evidence="2">Uncharacterized protein</fullName>
    </submittedName>
</protein>
<keyword evidence="3" id="KW-1185">Reference proteome</keyword>
<dbReference type="RefSeq" id="WP_014101941.1">
    <property type="nucleotide sequence ID" value="NC_016026.1"/>
</dbReference>
<dbReference type="EMBL" id="CP002382">
    <property type="protein sequence ID" value="AEP08718.1"/>
    <property type="molecule type" value="Genomic_DNA"/>
</dbReference>
<dbReference type="AlphaFoldDB" id="G2KR66"/>
<evidence type="ECO:0000256" key="1">
    <source>
        <dbReference type="SAM" id="SignalP"/>
    </source>
</evidence>
<dbReference type="eggNOG" id="ENOG503318F">
    <property type="taxonomic scope" value="Bacteria"/>
</dbReference>
<evidence type="ECO:0000313" key="2">
    <source>
        <dbReference type="EMBL" id="AEP08718.1"/>
    </source>
</evidence>
<accession>G2KR66</accession>
<dbReference type="KEGG" id="mai:MICA_373"/>
<evidence type="ECO:0000313" key="3">
    <source>
        <dbReference type="Proteomes" id="UP000009286"/>
    </source>
</evidence>
<name>G2KR66_MICAA</name>
<reference evidence="2 3" key="1">
    <citation type="journal article" date="2011" name="BMC Genomics">
        <title>Genomic insights into an obligate epibiotic bacterial predator: Micavibrio aeruginosavorus ARL-13.</title>
        <authorList>
            <person name="Wang Z."/>
            <person name="Kadouri D."/>
            <person name="Wu M."/>
        </authorList>
    </citation>
    <scope>NUCLEOTIDE SEQUENCE [LARGE SCALE GENOMIC DNA]</scope>
    <source>
        <strain evidence="2 3">ARL-13</strain>
    </source>
</reference>
<feature type="chain" id="PRO_5003432715" evidence="1">
    <location>
        <begin position="22"/>
        <end position="131"/>
    </location>
</feature>
<dbReference type="HOGENOM" id="CLU_153665_0_0_5"/>
<feature type="signal peptide" evidence="1">
    <location>
        <begin position="1"/>
        <end position="21"/>
    </location>
</feature>
<gene>
    <name evidence="2" type="ordered locus">MICA_373</name>
</gene>
<sequence length="131" mass="14018">MIRFLTIIVVAVMMLSASAQAAEQRFFSNISDLPLMSGLYELPDAAVVFDKEEGRIVESAAAGEGVHHTQVIDFYTKTLPQLGWVVVSSAPAAGVGLYQRNGEMLSLTARPEGNQGDGVVILQVSLAPLTR</sequence>